<name>A0AAV2S227_MEGNR</name>
<sequence length="196" mass="23090">MSYSMYKLCKQRYDSGLSSSEWFHSLVSLLNNCGIYVIPEAAVDVKAVVREIHIKLKNDYIINWQQQVNNSPKCSILYKHIKPFLEIEYYLTKLPYSLRISMSRIRTCNHRLPIEVGRYGANHVPREERVCNKCESGQVGDEYHFILMCNNPTLVTLREKYIPPYYSIYPSMDKLKDLFCNRGRKLFKLARYVEEG</sequence>
<dbReference type="AlphaFoldDB" id="A0AAV2S227"/>
<gene>
    <name evidence="1" type="ORF">MNOR_LOCUS31402</name>
</gene>
<comment type="caution">
    <text evidence="1">The sequence shown here is derived from an EMBL/GenBank/DDBJ whole genome shotgun (WGS) entry which is preliminary data.</text>
</comment>
<protein>
    <submittedName>
        <fullName evidence="1">Uncharacterized protein</fullName>
    </submittedName>
</protein>
<proteinExistence type="predicted"/>
<reference evidence="1 2" key="1">
    <citation type="submission" date="2024-05" db="EMBL/GenBank/DDBJ databases">
        <authorList>
            <person name="Wallberg A."/>
        </authorList>
    </citation>
    <scope>NUCLEOTIDE SEQUENCE [LARGE SCALE GENOMIC DNA]</scope>
</reference>
<organism evidence="1 2">
    <name type="scientific">Meganyctiphanes norvegica</name>
    <name type="common">Northern krill</name>
    <name type="synonym">Thysanopoda norvegica</name>
    <dbReference type="NCBI Taxonomy" id="48144"/>
    <lineage>
        <taxon>Eukaryota</taxon>
        <taxon>Metazoa</taxon>
        <taxon>Ecdysozoa</taxon>
        <taxon>Arthropoda</taxon>
        <taxon>Crustacea</taxon>
        <taxon>Multicrustacea</taxon>
        <taxon>Malacostraca</taxon>
        <taxon>Eumalacostraca</taxon>
        <taxon>Eucarida</taxon>
        <taxon>Euphausiacea</taxon>
        <taxon>Euphausiidae</taxon>
        <taxon>Meganyctiphanes</taxon>
    </lineage>
</organism>
<dbReference type="Proteomes" id="UP001497623">
    <property type="component" value="Unassembled WGS sequence"/>
</dbReference>
<dbReference type="EMBL" id="CAXKWB010040398">
    <property type="protein sequence ID" value="CAL4154789.1"/>
    <property type="molecule type" value="Genomic_DNA"/>
</dbReference>
<evidence type="ECO:0000313" key="2">
    <source>
        <dbReference type="Proteomes" id="UP001497623"/>
    </source>
</evidence>
<keyword evidence="2" id="KW-1185">Reference proteome</keyword>
<accession>A0AAV2S227</accession>
<feature type="non-terminal residue" evidence="1">
    <location>
        <position position="196"/>
    </location>
</feature>
<evidence type="ECO:0000313" key="1">
    <source>
        <dbReference type="EMBL" id="CAL4154789.1"/>
    </source>
</evidence>